<keyword evidence="1" id="KW-1133">Transmembrane helix</keyword>
<proteinExistence type="predicted"/>
<gene>
    <name evidence="2" type="ORF">Pmgp_01954</name>
</gene>
<evidence type="ECO:0000313" key="2">
    <source>
        <dbReference type="EMBL" id="TEB10939.1"/>
    </source>
</evidence>
<feature type="transmembrane region" description="Helical" evidence="1">
    <location>
        <begin position="20"/>
        <end position="39"/>
    </location>
</feature>
<keyword evidence="3" id="KW-1185">Reference proteome</keyword>
<organism evidence="2 3">
    <name type="scientific">Pelotomaculum propionicicum</name>
    <dbReference type="NCBI Taxonomy" id="258475"/>
    <lineage>
        <taxon>Bacteria</taxon>
        <taxon>Bacillati</taxon>
        <taxon>Bacillota</taxon>
        <taxon>Clostridia</taxon>
        <taxon>Eubacteriales</taxon>
        <taxon>Desulfotomaculaceae</taxon>
        <taxon>Pelotomaculum</taxon>
    </lineage>
</organism>
<dbReference type="AlphaFoldDB" id="A0A4Y7RQE7"/>
<reference evidence="2 3" key="1">
    <citation type="journal article" date="2018" name="Environ. Microbiol.">
        <title>Novel energy conservation strategies and behaviour of Pelotomaculum schinkii driving syntrophic propionate catabolism.</title>
        <authorList>
            <person name="Hidalgo-Ahumada C.A.P."/>
            <person name="Nobu M.K."/>
            <person name="Narihiro T."/>
            <person name="Tamaki H."/>
            <person name="Liu W.T."/>
            <person name="Kamagata Y."/>
            <person name="Stams A.J.M."/>
            <person name="Imachi H."/>
            <person name="Sousa D.Z."/>
        </authorList>
    </citation>
    <scope>NUCLEOTIDE SEQUENCE [LARGE SCALE GENOMIC DNA]</scope>
    <source>
        <strain evidence="2 3">MGP</strain>
    </source>
</reference>
<evidence type="ECO:0000256" key="1">
    <source>
        <dbReference type="SAM" id="Phobius"/>
    </source>
</evidence>
<accession>A0A4Y7RQE7</accession>
<keyword evidence="1" id="KW-0472">Membrane</keyword>
<dbReference type="RefSeq" id="WP_205078005.1">
    <property type="nucleotide sequence ID" value="NZ_QFFZ01000019.1"/>
</dbReference>
<name>A0A4Y7RQE7_9FIRM</name>
<evidence type="ECO:0000313" key="3">
    <source>
        <dbReference type="Proteomes" id="UP000297597"/>
    </source>
</evidence>
<evidence type="ECO:0008006" key="4">
    <source>
        <dbReference type="Google" id="ProtNLM"/>
    </source>
</evidence>
<protein>
    <recommendedName>
        <fullName evidence="4">Flp/Fap pilin component</fullName>
    </recommendedName>
</protein>
<comment type="caution">
    <text evidence="2">The sequence shown here is derived from an EMBL/GenBank/DDBJ whole genome shotgun (WGS) entry which is preliminary data.</text>
</comment>
<dbReference type="Proteomes" id="UP000297597">
    <property type="component" value="Unassembled WGS sequence"/>
</dbReference>
<dbReference type="EMBL" id="QFFZ01000019">
    <property type="protein sequence ID" value="TEB10939.1"/>
    <property type="molecule type" value="Genomic_DNA"/>
</dbReference>
<sequence length="55" mass="5938">MAGIIKRFYIEESGQGLTEYSLILAFVALVLIGALSQVVQGIMGAYQRAANLFSD</sequence>
<keyword evidence="1" id="KW-0812">Transmembrane</keyword>